<evidence type="ECO:0000256" key="2">
    <source>
        <dbReference type="ARBA" id="ARBA00008017"/>
    </source>
</evidence>
<keyword evidence="5" id="KW-0813">Transport</keyword>
<dbReference type="SUPFAM" id="SSF82861">
    <property type="entry name" value="Mechanosensitive channel protein MscS (YggB), transmembrane region"/>
    <property type="match status" value="1"/>
</dbReference>
<evidence type="ECO:0000256" key="8">
    <source>
        <dbReference type="SAM" id="Phobius"/>
    </source>
</evidence>
<organism evidence="10 11">
    <name type="scientific">Acacia crassicarpa</name>
    <name type="common">northern wattle</name>
    <dbReference type="NCBI Taxonomy" id="499986"/>
    <lineage>
        <taxon>Eukaryota</taxon>
        <taxon>Viridiplantae</taxon>
        <taxon>Streptophyta</taxon>
        <taxon>Embryophyta</taxon>
        <taxon>Tracheophyta</taxon>
        <taxon>Spermatophyta</taxon>
        <taxon>Magnoliopsida</taxon>
        <taxon>eudicotyledons</taxon>
        <taxon>Gunneridae</taxon>
        <taxon>Pentapetalae</taxon>
        <taxon>rosids</taxon>
        <taxon>fabids</taxon>
        <taxon>Fabales</taxon>
        <taxon>Fabaceae</taxon>
        <taxon>Caesalpinioideae</taxon>
        <taxon>mimosoid clade</taxon>
        <taxon>Acacieae</taxon>
        <taxon>Acacia</taxon>
    </lineage>
</organism>
<keyword evidence="7" id="KW-0407">Ion channel</keyword>
<dbReference type="EMBL" id="JAWXYG010000006">
    <property type="protein sequence ID" value="KAK4268823.1"/>
    <property type="molecule type" value="Genomic_DNA"/>
</dbReference>
<keyword evidence="3 8" id="KW-0812">Transmembrane</keyword>
<comment type="caution">
    <text evidence="10">The sequence shown here is derived from an EMBL/GenBank/DDBJ whole genome shotgun (WGS) entry which is preliminary data.</text>
</comment>
<evidence type="ECO:0000313" key="11">
    <source>
        <dbReference type="Proteomes" id="UP001293593"/>
    </source>
</evidence>
<sequence length="481" mass="53037">MMNLTIYPARIIHATIPGNSLTQTASSKGESIQSSEIFSKNQWRTLSSENKNLSNTKPDASFSPKFPIFICSHHNSLPSASKTHLFNHQSYSPSLNNTDFPSDWANQIKDAWKNAVQQIEEASGEFGLCVRKLFDSNPYLYNVVIPVGGTLTAVLIAWIVIPRILRKLHKYSMQSPSGELVPYEKSFWGSLEDPLRYFVTFMAFSQTCVMVAPTTLASHLAQAWRGAVILSFVWFLHQWKTNTLRHILSGQSLLGLGQDILVALDKVSSVGLFVIGIMALAEACGVAVQSLVTVGGIGGVAIAFATKDILGNVFSGLSMQFSDPFTVGDIIKAGSVEGEVVEMGLTTTSLLNSEKYPVVVPNSLFPGQVIVNKSRAEYCAITSKISLEIDDLSRIPRISDDINSMLKTKELVFLGKEAPYCYLSRIESSFAQLTIGYNIKYMSKDEMYSAEQDILLEVVDIIKKHGGELGHSKRHMSYHSE</sequence>
<dbReference type="InterPro" id="IPR011014">
    <property type="entry name" value="MscS_channel_TM-2"/>
</dbReference>
<keyword evidence="11" id="KW-1185">Reference proteome</keyword>
<dbReference type="AlphaFoldDB" id="A0AAE1MP53"/>
<comment type="subcellular location">
    <subcellularLocation>
        <location evidence="1">Membrane</location>
        <topology evidence="1">Multi-pass membrane protein</topology>
    </subcellularLocation>
</comment>
<accession>A0AAE1MP53</accession>
<evidence type="ECO:0000256" key="6">
    <source>
        <dbReference type="ARBA" id="ARBA00023136"/>
    </source>
</evidence>
<evidence type="ECO:0000256" key="3">
    <source>
        <dbReference type="ARBA" id="ARBA00022692"/>
    </source>
</evidence>
<feature type="domain" description="Mechanosensitive ion channel MscS" evidence="9">
    <location>
        <begin position="308"/>
        <end position="375"/>
    </location>
</feature>
<keyword evidence="6 8" id="KW-0472">Membrane</keyword>
<dbReference type="InterPro" id="IPR010920">
    <property type="entry name" value="LSM_dom_sf"/>
</dbReference>
<dbReference type="GO" id="GO:0034220">
    <property type="term" value="P:monoatomic ion transmembrane transport"/>
    <property type="evidence" value="ECO:0007669"/>
    <property type="project" value="UniProtKB-KW"/>
</dbReference>
<evidence type="ECO:0000256" key="1">
    <source>
        <dbReference type="ARBA" id="ARBA00004141"/>
    </source>
</evidence>
<dbReference type="GO" id="GO:0016020">
    <property type="term" value="C:membrane"/>
    <property type="evidence" value="ECO:0007669"/>
    <property type="project" value="UniProtKB-SubCell"/>
</dbReference>
<evidence type="ECO:0000256" key="7">
    <source>
        <dbReference type="ARBA" id="ARBA00023303"/>
    </source>
</evidence>
<protein>
    <recommendedName>
        <fullName evidence="9">Mechanosensitive ion channel MscS domain-containing protein</fullName>
    </recommendedName>
</protein>
<keyword evidence="5" id="KW-0406">Ion transport</keyword>
<dbReference type="InterPro" id="IPR023408">
    <property type="entry name" value="MscS_beta-dom_sf"/>
</dbReference>
<evidence type="ECO:0000256" key="4">
    <source>
        <dbReference type="ARBA" id="ARBA00022989"/>
    </source>
</evidence>
<dbReference type="PANTHER" id="PTHR30566:SF5">
    <property type="entry name" value="MECHANOSENSITIVE ION CHANNEL PROTEIN 1, MITOCHONDRIAL-RELATED"/>
    <property type="match status" value="1"/>
</dbReference>
<proteinExistence type="inferred from homology"/>
<dbReference type="PANTHER" id="PTHR30566">
    <property type="entry name" value="YNAI-RELATED MECHANOSENSITIVE ION CHANNEL"/>
    <property type="match status" value="1"/>
</dbReference>
<keyword evidence="4 8" id="KW-1133">Transmembrane helix</keyword>
<dbReference type="Gene3D" id="1.10.287.1260">
    <property type="match status" value="1"/>
</dbReference>
<dbReference type="SUPFAM" id="SSF50182">
    <property type="entry name" value="Sm-like ribonucleoproteins"/>
    <property type="match status" value="1"/>
</dbReference>
<dbReference type="Gene3D" id="2.30.30.60">
    <property type="match status" value="1"/>
</dbReference>
<evidence type="ECO:0000256" key="5">
    <source>
        <dbReference type="ARBA" id="ARBA00023065"/>
    </source>
</evidence>
<evidence type="ECO:0000313" key="10">
    <source>
        <dbReference type="EMBL" id="KAK4268823.1"/>
    </source>
</evidence>
<dbReference type="Pfam" id="PF00924">
    <property type="entry name" value="MS_channel_2nd"/>
    <property type="match status" value="1"/>
</dbReference>
<feature type="transmembrane region" description="Helical" evidence="8">
    <location>
        <begin position="139"/>
        <end position="161"/>
    </location>
</feature>
<comment type="similarity">
    <text evidence="2">Belongs to the MscS (TC 1.A.23) family.</text>
</comment>
<name>A0AAE1MP53_9FABA</name>
<dbReference type="InterPro" id="IPR006685">
    <property type="entry name" value="MscS_channel_2nd"/>
</dbReference>
<dbReference type="Proteomes" id="UP001293593">
    <property type="component" value="Unassembled WGS sequence"/>
</dbReference>
<reference evidence="10" key="1">
    <citation type="submission" date="2023-10" db="EMBL/GenBank/DDBJ databases">
        <title>Chromosome-level genome of the transformable northern wattle, Acacia crassicarpa.</title>
        <authorList>
            <person name="Massaro I."/>
            <person name="Sinha N.R."/>
            <person name="Poethig S."/>
            <person name="Leichty A.R."/>
        </authorList>
    </citation>
    <scope>NUCLEOTIDE SEQUENCE</scope>
    <source>
        <strain evidence="10">Acra3RX</strain>
        <tissue evidence="10">Leaf</tissue>
    </source>
</reference>
<gene>
    <name evidence="10" type="ORF">QN277_022057</name>
</gene>
<evidence type="ECO:0000259" key="9">
    <source>
        <dbReference type="Pfam" id="PF00924"/>
    </source>
</evidence>